<evidence type="ECO:0000256" key="1">
    <source>
        <dbReference type="SAM" id="MobiDB-lite"/>
    </source>
</evidence>
<proteinExistence type="predicted"/>
<dbReference type="PROSITE" id="PS51318">
    <property type="entry name" value="TAT"/>
    <property type="match status" value="1"/>
</dbReference>
<accession>A0A4Q5IV38</accession>
<reference evidence="3 4" key="1">
    <citation type="submission" date="2019-01" db="EMBL/GenBank/DDBJ databases">
        <title>Nocardioides guangzhouensis sp. nov., an actinobacterium isolated from soil.</title>
        <authorList>
            <person name="Fu Y."/>
            <person name="Cai Y."/>
            <person name="Lin Z."/>
            <person name="Chen P."/>
        </authorList>
    </citation>
    <scope>NUCLEOTIDE SEQUENCE [LARGE SCALE GENOMIC DNA]</scope>
    <source>
        <strain evidence="3 4">NBRC 105384</strain>
    </source>
</reference>
<evidence type="ECO:0000313" key="3">
    <source>
        <dbReference type="EMBL" id="RYU09663.1"/>
    </source>
</evidence>
<feature type="domain" description="LysM" evidence="2">
    <location>
        <begin position="57"/>
        <end position="97"/>
    </location>
</feature>
<dbReference type="InterPro" id="IPR008258">
    <property type="entry name" value="Transglycosylase_SLT_dom_1"/>
</dbReference>
<sequence>MTSLRRALRHLTGGVTALAVTLLGAPVVLASAEPARTEQVSLVSKSRSGHPHRKIKKYVVRLGDTPSGIATRYHAWTDELIAMNSAVLHVGDVVRIPVVVKRARACTKHRDHFTGYYGHHHDKHKTTSKPKSKPSKPPAKPAKHKPKHHKPKHHKPKHHKPKKHHAHQHAKHGWVHAGASHREVRRIVAKRSRYHGVNPDLALAVSWMESGWQQKRISSAGALGAMQVMPATGVWMSQVVGRTLNLRNLHDNVTAGVVLLKLLRQQAGPRHAVAGYYQGLAGVREHGMYRSTKHYVANVMALKRRLATGWDPL</sequence>
<evidence type="ECO:0000259" key="2">
    <source>
        <dbReference type="SMART" id="SM00257"/>
    </source>
</evidence>
<dbReference type="Pfam" id="PF01476">
    <property type="entry name" value="LysM"/>
    <property type="match status" value="1"/>
</dbReference>
<dbReference type="SUPFAM" id="SSF54106">
    <property type="entry name" value="LysM domain"/>
    <property type="match status" value="1"/>
</dbReference>
<evidence type="ECO:0000313" key="4">
    <source>
        <dbReference type="Proteomes" id="UP000291189"/>
    </source>
</evidence>
<dbReference type="CDD" id="cd00118">
    <property type="entry name" value="LysM"/>
    <property type="match status" value="1"/>
</dbReference>
<feature type="region of interest" description="Disordered" evidence="1">
    <location>
        <begin position="113"/>
        <end position="180"/>
    </location>
</feature>
<dbReference type="InterPro" id="IPR036779">
    <property type="entry name" value="LysM_dom_sf"/>
</dbReference>
<dbReference type="RefSeq" id="WP_129989428.1">
    <property type="nucleotide sequence ID" value="NZ_SDPU01000035.1"/>
</dbReference>
<dbReference type="SMART" id="SM00257">
    <property type="entry name" value="LysM"/>
    <property type="match status" value="1"/>
</dbReference>
<dbReference type="Gene3D" id="3.10.350.10">
    <property type="entry name" value="LysM domain"/>
    <property type="match status" value="1"/>
</dbReference>
<keyword evidence="4" id="KW-1185">Reference proteome</keyword>
<dbReference type="SUPFAM" id="SSF53955">
    <property type="entry name" value="Lysozyme-like"/>
    <property type="match status" value="1"/>
</dbReference>
<dbReference type="CDD" id="cd00254">
    <property type="entry name" value="LT-like"/>
    <property type="match status" value="1"/>
</dbReference>
<dbReference type="InterPro" id="IPR023346">
    <property type="entry name" value="Lysozyme-like_dom_sf"/>
</dbReference>
<feature type="compositionally biased region" description="Basic residues" evidence="1">
    <location>
        <begin position="141"/>
        <end position="174"/>
    </location>
</feature>
<protein>
    <submittedName>
        <fullName evidence="3">LysM peptidoglycan-binding domain-containing protein</fullName>
    </submittedName>
</protein>
<dbReference type="OrthoDB" id="5244690at2"/>
<dbReference type="Pfam" id="PF01464">
    <property type="entry name" value="SLT"/>
    <property type="match status" value="1"/>
</dbReference>
<organism evidence="3 4">
    <name type="scientific">Nocardioides iriomotensis</name>
    <dbReference type="NCBI Taxonomy" id="715784"/>
    <lineage>
        <taxon>Bacteria</taxon>
        <taxon>Bacillati</taxon>
        <taxon>Actinomycetota</taxon>
        <taxon>Actinomycetes</taxon>
        <taxon>Propionibacteriales</taxon>
        <taxon>Nocardioidaceae</taxon>
        <taxon>Nocardioides</taxon>
    </lineage>
</organism>
<feature type="compositionally biased region" description="Basic residues" evidence="1">
    <location>
        <begin position="118"/>
        <end position="134"/>
    </location>
</feature>
<dbReference type="Gene3D" id="1.10.530.10">
    <property type="match status" value="1"/>
</dbReference>
<gene>
    <name evidence="3" type="ORF">ETU37_21790</name>
</gene>
<name>A0A4Q5IV38_9ACTN</name>
<dbReference type="EMBL" id="SDPU01000035">
    <property type="protein sequence ID" value="RYU09663.1"/>
    <property type="molecule type" value="Genomic_DNA"/>
</dbReference>
<dbReference type="PANTHER" id="PTHR37423:SF2">
    <property type="entry name" value="MEMBRANE-BOUND LYTIC MUREIN TRANSGLYCOSYLASE C"/>
    <property type="match status" value="1"/>
</dbReference>
<dbReference type="InterPro" id="IPR018392">
    <property type="entry name" value="LysM"/>
</dbReference>
<dbReference type="AlphaFoldDB" id="A0A4Q5IV38"/>
<dbReference type="InterPro" id="IPR006311">
    <property type="entry name" value="TAT_signal"/>
</dbReference>
<dbReference type="Proteomes" id="UP000291189">
    <property type="component" value="Unassembled WGS sequence"/>
</dbReference>
<dbReference type="PANTHER" id="PTHR37423">
    <property type="entry name" value="SOLUBLE LYTIC MUREIN TRANSGLYCOSYLASE-RELATED"/>
    <property type="match status" value="1"/>
</dbReference>
<comment type="caution">
    <text evidence="3">The sequence shown here is derived from an EMBL/GenBank/DDBJ whole genome shotgun (WGS) entry which is preliminary data.</text>
</comment>